<accession>A0A8J2PAG1</accession>
<reference evidence="1" key="1">
    <citation type="submission" date="2021-06" db="EMBL/GenBank/DDBJ databases">
        <authorList>
            <person name="Hodson N. C."/>
            <person name="Mongue J. A."/>
            <person name="Jaron S. K."/>
        </authorList>
    </citation>
    <scope>NUCLEOTIDE SEQUENCE</scope>
</reference>
<comment type="caution">
    <text evidence="1">The sequence shown here is derived from an EMBL/GenBank/DDBJ whole genome shotgun (WGS) entry which is preliminary data.</text>
</comment>
<protein>
    <submittedName>
        <fullName evidence="1">Uncharacterized protein</fullName>
    </submittedName>
</protein>
<proteinExistence type="predicted"/>
<evidence type="ECO:0000313" key="1">
    <source>
        <dbReference type="EMBL" id="CAG7820961.1"/>
    </source>
</evidence>
<dbReference type="EMBL" id="CAJVCH010495821">
    <property type="protein sequence ID" value="CAG7820961.1"/>
    <property type="molecule type" value="Genomic_DNA"/>
</dbReference>
<organism evidence="1 2">
    <name type="scientific">Allacma fusca</name>
    <dbReference type="NCBI Taxonomy" id="39272"/>
    <lineage>
        <taxon>Eukaryota</taxon>
        <taxon>Metazoa</taxon>
        <taxon>Ecdysozoa</taxon>
        <taxon>Arthropoda</taxon>
        <taxon>Hexapoda</taxon>
        <taxon>Collembola</taxon>
        <taxon>Symphypleona</taxon>
        <taxon>Sminthuridae</taxon>
        <taxon>Allacma</taxon>
    </lineage>
</organism>
<dbReference type="Proteomes" id="UP000708208">
    <property type="component" value="Unassembled WGS sequence"/>
</dbReference>
<keyword evidence="2" id="KW-1185">Reference proteome</keyword>
<gene>
    <name evidence="1" type="ORF">AFUS01_LOCUS31328</name>
</gene>
<sequence>MVSSARFAIAPPKIKGFIRLMSSLSNIPCRSTCGTARCLCSTNVWIMFCDGNPGEKFSRIFSSHPSEIHAISSIDCYLL</sequence>
<name>A0A8J2PAG1_9HEXA</name>
<evidence type="ECO:0000313" key="2">
    <source>
        <dbReference type="Proteomes" id="UP000708208"/>
    </source>
</evidence>
<dbReference type="AlphaFoldDB" id="A0A8J2PAG1"/>